<dbReference type="InterPro" id="IPR050723">
    <property type="entry name" value="CFA/CMAS"/>
</dbReference>
<dbReference type="Gene3D" id="3.40.50.150">
    <property type="entry name" value="Vaccinia Virus protein VP39"/>
    <property type="match status" value="1"/>
</dbReference>
<evidence type="ECO:0000256" key="5">
    <source>
        <dbReference type="ARBA" id="ARBA00023098"/>
    </source>
</evidence>
<dbReference type="PANTHER" id="PTHR43667">
    <property type="entry name" value="CYCLOPROPANE-FATTY-ACYL-PHOSPHOLIPID SYNTHASE"/>
    <property type="match status" value="1"/>
</dbReference>
<sequence length="406" mass="45990">MNHSPGASATASPPAGAPPATRLFLRLLNCLAHGHLQLTTPHGNTLTFGDLHQPPSAQIHINDWRACARILQAGDIGFAESYAAGWIDTPDLAALLRLCLRNQAELDRVMFGGKLVGLWYRLRHWMRSNTREGSRKNIHAHYDIGNDFYRLWLDNSWTYSSAIFDGDHTQSLEAAQACKYQRIVDQLGLKAGDRVLEIGCGWGGFAEHAAQQGIHVHGVTISPSQLQIAQQRIAGRGLDQLATLELCDYRDLGGSYDAVVSIEMFEAVGERYWPEYFNTVSARLKRGGKALIQSITIDEQYFERYRSSSDFIRQYIFPGGMLPSPERFCDKASKAGLVTLDQYRFGADYAETLRRWNSTFQEQREAVTAQGFDERFMRLWQLYFAYCEVGFDEERTDVIQFLLRKD</sequence>
<evidence type="ECO:0000313" key="6">
    <source>
        <dbReference type="EMBL" id="MFL9880765.1"/>
    </source>
</evidence>
<accession>A0ABW8ZDB4</accession>
<comment type="caution">
    <text evidence="6">The sequence shown here is derived from an EMBL/GenBank/DDBJ whole genome shotgun (WGS) entry which is preliminary data.</text>
</comment>
<dbReference type="EMBL" id="JAQQFR010000015">
    <property type="protein sequence ID" value="MFL9880765.1"/>
    <property type="molecule type" value="Genomic_DNA"/>
</dbReference>
<proteinExistence type="inferred from homology"/>
<name>A0ABW8ZDB4_9BURK</name>
<evidence type="ECO:0000256" key="4">
    <source>
        <dbReference type="ARBA" id="ARBA00022691"/>
    </source>
</evidence>
<gene>
    <name evidence="6" type="ORF">PQR63_20375</name>
</gene>
<keyword evidence="3" id="KW-0808">Transferase</keyword>
<keyword evidence="4" id="KW-0949">S-adenosyl-L-methionine</keyword>
<evidence type="ECO:0000256" key="1">
    <source>
        <dbReference type="ARBA" id="ARBA00010815"/>
    </source>
</evidence>
<reference evidence="6 7" key="1">
    <citation type="journal article" date="2024" name="Chem. Sci.">
        <title>Discovery of megapolipeptins by genome mining of a Burkholderiales bacteria collection.</title>
        <authorList>
            <person name="Paulo B.S."/>
            <person name="Recchia M.J.J."/>
            <person name="Lee S."/>
            <person name="Fergusson C.H."/>
            <person name="Romanowski S.B."/>
            <person name="Hernandez A."/>
            <person name="Krull N."/>
            <person name="Liu D.Y."/>
            <person name="Cavanagh H."/>
            <person name="Bos A."/>
            <person name="Gray C.A."/>
            <person name="Murphy B.T."/>
            <person name="Linington R.G."/>
            <person name="Eustaquio A.S."/>
        </authorList>
    </citation>
    <scope>NUCLEOTIDE SEQUENCE [LARGE SCALE GENOMIC DNA]</scope>
    <source>
        <strain evidence="6 7">RL21-008-BIB-B</strain>
    </source>
</reference>
<dbReference type="PIRSF" id="PIRSF003085">
    <property type="entry name" value="CMAS"/>
    <property type="match status" value="1"/>
</dbReference>
<dbReference type="PANTHER" id="PTHR43667:SF2">
    <property type="entry name" value="FATTY ACID C-METHYL TRANSFERASE"/>
    <property type="match status" value="1"/>
</dbReference>
<comment type="similarity">
    <text evidence="1">Belongs to the CFA/CMAS family.</text>
</comment>
<dbReference type="SUPFAM" id="SSF53335">
    <property type="entry name" value="S-adenosyl-L-methionine-dependent methyltransferases"/>
    <property type="match status" value="1"/>
</dbReference>
<organism evidence="6 7">
    <name type="scientific">Herbaspirillum rhizosphaerae</name>
    <dbReference type="NCBI Taxonomy" id="346179"/>
    <lineage>
        <taxon>Bacteria</taxon>
        <taxon>Pseudomonadati</taxon>
        <taxon>Pseudomonadota</taxon>
        <taxon>Betaproteobacteria</taxon>
        <taxon>Burkholderiales</taxon>
        <taxon>Oxalobacteraceae</taxon>
        <taxon>Herbaspirillum</taxon>
    </lineage>
</organism>
<keyword evidence="2" id="KW-0489">Methyltransferase</keyword>
<dbReference type="Pfam" id="PF02353">
    <property type="entry name" value="CMAS"/>
    <property type="match status" value="1"/>
</dbReference>
<evidence type="ECO:0000256" key="3">
    <source>
        <dbReference type="ARBA" id="ARBA00022679"/>
    </source>
</evidence>
<evidence type="ECO:0000256" key="2">
    <source>
        <dbReference type="ARBA" id="ARBA00022603"/>
    </source>
</evidence>
<dbReference type="Proteomes" id="UP001629214">
    <property type="component" value="Unassembled WGS sequence"/>
</dbReference>
<dbReference type="InterPro" id="IPR029063">
    <property type="entry name" value="SAM-dependent_MTases_sf"/>
</dbReference>
<dbReference type="CDD" id="cd02440">
    <property type="entry name" value="AdoMet_MTases"/>
    <property type="match status" value="1"/>
</dbReference>
<keyword evidence="5" id="KW-0443">Lipid metabolism</keyword>
<keyword evidence="7" id="KW-1185">Reference proteome</keyword>
<evidence type="ECO:0000313" key="7">
    <source>
        <dbReference type="Proteomes" id="UP001629214"/>
    </source>
</evidence>
<dbReference type="InterPro" id="IPR003333">
    <property type="entry name" value="CMAS"/>
</dbReference>
<dbReference type="RefSeq" id="WP_408169839.1">
    <property type="nucleotide sequence ID" value="NZ_JAQQFR010000015.1"/>
</dbReference>
<protein>
    <submittedName>
        <fullName evidence="6">Cyclopropane-fatty-acyl-phospholipid synthase</fullName>
    </submittedName>
</protein>